<dbReference type="InterPro" id="IPR036188">
    <property type="entry name" value="FAD/NAD-bd_sf"/>
</dbReference>
<reference evidence="6" key="1">
    <citation type="journal article" date="2018" name="PLoS Negl. Trop. Dis.">
        <title>Sialome diversity of ticks revealed by RNAseq of single tick salivary glands.</title>
        <authorList>
            <person name="Perner J."/>
            <person name="Kropackova S."/>
            <person name="Kopacek P."/>
            <person name="Ribeiro J.M."/>
        </authorList>
    </citation>
    <scope>NUCLEOTIDE SEQUENCE</scope>
    <source>
        <strain evidence="6">Siblings of single egg batch collected in Ceske Budejovice</strain>
        <tissue evidence="6">Salivary glands</tissue>
    </source>
</reference>
<evidence type="ECO:0000313" key="6">
    <source>
        <dbReference type="EMBL" id="JAR88353.1"/>
    </source>
</evidence>
<dbReference type="GO" id="GO:0016614">
    <property type="term" value="F:oxidoreductase activity, acting on CH-OH group of donors"/>
    <property type="evidence" value="ECO:0007669"/>
    <property type="project" value="InterPro"/>
</dbReference>
<evidence type="ECO:0000259" key="5">
    <source>
        <dbReference type="PROSITE" id="PS00623"/>
    </source>
</evidence>
<evidence type="ECO:0000256" key="3">
    <source>
        <dbReference type="PIRSR" id="PIRSR000137-2"/>
    </source>
</evidence>
<comment type="cofactor">
    <cofactor evidence="3">
        <name>FAD</name>
        <dbReference type="ChEBI" id="CHEBI:57692"/>
    </cofactor>
</comment>
<feature type="domain" description="Glucose-methanol-choline oxidoreductase N-terminal" evidence="5">
    <location>
        <begin position="75"/>
        <end position="98"/>
    </location>
</feature>
<dbReference type="PANTHER" id="PTHR11552:SF227">
    <property type="entry name" value="GLUCOSE DEHYDROGENASE [FAD, QUINONE]-LIKE PROTEIN"/>
    <property type="match status" value="1"/>
</dbReference>
<keyword evidence="4" id="KW-0285">Flavoprotein</keyword>
<feature type="non-terminal residue" evidence="6">
    <location>
        <position position="1"/>
    </location>
</feature>
<dbReference type="Pfam" id="PF00732">
    <property type="entry name" value="GMC_oxred_N"/>
    <property type="match status" value="1"/>
</dbReference>
<dbReference type="InterPro" id="IPR007867">
    <property type="entry name" value="GMC_OxRtase_C"/>
</dbReference>
<evidence type="ECO:0000256" key="2">
    <source>
        <dbReference type="PIRSR" id="PIRSR000137-1"/>
    </source>
</evidence>
<dbReference type="GO" id="GO:0050660">
    <property type="term" value="F:flavin adenine dinucleotide binding"/>
    <property type="evidence" value="ECO:0007669"/>
    <property type="project" value="InterPro"/>
</dbReference>
<dbReference type="InterPro" id="IPR000172">
    <property type="entry name" value="GMC_OxRdtase_N"/>
</dbReference>
<evidence type="ECO:0000256" key="4">
    <source>
        <dbReference type="RuleBase" id="RU003968"/>
    </source>
</evidence>
<dbReference type="Gene3D" id="3.50.50.60">
    <property type="entry name" value="FAD/NAD(P)-binding domain"/>
    <property type="match status" value="1"/>
</dbReference>
<dbReference type="SUPFAM" id="SSF54373">
    <property type="entry name" value="FAD-linked reductases, C-terminal domain"/>
    <property type="match status" value="1"/>
</dbReference>
<dbReference type="InterPro" id="IPR012132">
    <property type="entry name" value="GMC_OxRdtase"/>
</dbReference>
<dbReference type="EMBL" id="GEGO01007051">
    <property type="protein sequence ID" value="JAR88353.1"/>
    <property type="molecule type" value="Transcribed_RNA"/>
</dbReference>
<feature type="binding site" evidence="3">
    <location>
        <position position="77"/>
    </location>
    <ligand>
        <name>FAD</name>
        <dbReference type="ChEBI" id="CHEBI:57692"/>
    </ligand>
</feature>
<dbReference type="Pfam" id="PF05199">
    <property type="entry name" value="GMC_oxred_C"/>
    <property type="match status" value="1"/>
</dbReference>
<dbReference type="AlphaFoldDB" id="A0A147BC55"/>
<comment type="similarity">
    <text evidence="1 4">Belongs to the GMC oxidoreductase family.</text>
</comment>
<dbReference type="PIRSF" id="PIRSF000137">
    <property type="entry name" value="Alcohol_oxidase"/>
    <property type="match status" value="1"/>
</dbReference>
<feature type="active site" description="Proton acceptor" evidence="2">
    <location>
        <position position="533"/>
    </location>
</feature>
<organism evidence="6">
    <name type="scientific">Ixodes ricinus</name>
    <name type="common">Common tick</name>
    <name type="synonym">Acarus ricinus</name>
    <dbReference type="NCBI Taxonomy" id="34613"/>
    <lineage>
        <taxon>Eukaryota</taxon>
        <taxon>Metazoa</taxon>
        <taxon>Ecdysozoa</taxon>
        <taxon>Arthropoda</taxon>
        <taxon>Chelicerata</taxon>
        <taxon>Arachnida</taxon>
        <taxon>Acari</taxon>
        <taxon>Parasitiformes</taxon>
        <taxon>Ixodida</taxon>
        <taxon>Ixodoidea</taxon>
        <taxon>Ixodidae</taxon>
        <taxon>Ixodinae</taxon>
        <taxon>Ixodes</taxon>
    </lineage>
</organism>
<dbReference type="PANTHER" id="PTHR11552">
    <property type="entry name" value="GLUCOSE-METHANOL-CHOLINE GMC OXIDOREDUCTASE"/>
    <property type="match status" value="1"/>
</dbReference>
<feature type="active site" description="Proton donor" evidence="2">
    <location>
        <position position="490"/>
    </location>
</feature>
<proteinExistence type="inferred from homology"/>
<name>A0A147BC55_IXORI</name>
<sequence length="602" mass="66046">VGGGSAGSVLANRLSEDPSNRVLLLEAGGLEDGITDVPLFATLGQHTERDWSFQTEPQKNCCFALRDQRNVWSNGKVLGGSSVLNFMIYNRGNRRDYDSWAAGGALGWSYDEVLPYFIRSEDNTDSTLTSNGYHGVGGELTVSRAKYTTYVLDAFLKAGRELGYDAVDYNGPQQTGFSANQFTMRGNERWSTAKAFVLPVAGRKGRRNLHVSLFSQATKVLFQGKQAVGVTYRKAGREYTVLASKEVVLSAGVVNSPKLLMLSGVGPREHLEELGIDVVADLPVGSDLQDHTVVGGVAVHLNQSYYEDVAGVKGALDYYRKGTGIWTIPGSTEAVAFVKTKYANESIDYPDVEIMLLSMPPASEFTEAFVIGMGLKREVYDKYFLPYRNESSFTLAPMVMRPKSRGFVKLRSSNPDDAPLIDPRYYSHPDDLKVIVEGLKVCHQISRTEAFRPFGGEFWREPFPGCEGPEQFSDAYWECLALSFAVSAYHPAGTCRMGTDPAAVVDHRLRVRGGIKGLRVVDASVIPDMLSGHLNAPIIMIAEKASDMILWDNREDVGQSNNIRASKLHQDENSAAADSGTTVLPLGILQLLALWALYFVSP</sequence>
<dbReference type="PROSITE" id="PS00623">
    <property type="entry name" value="GMC_OXRED_1"/>
    <property type="match status" value="1"/>
</dbReference>
<protein>
    <submittedName>
        <fullName evidence="6">Putative glucose dehydrogenase</fullName>
    </submittedName>
</protein>
<keyword evidence="3 4" id="KW-0274">FAD</keyword>
<dbReference type="SUPFAM" id="SSF51905">
    <property type="entry name" value="FAD/NAD(P)-binding domain"/>
    <property type="match status" value="1"/>
</dbReference>
<dbReference type="Gene3D" id="3.30.560.10">
    <property type="entry name" value="Glucose Oxidase, domain 3"/>
    <property type="match status" value="1"/>
</dbReference>
<accession>A0A147BC55</accession>
<evidence type="ECO:0000256" key="1">
    <source>
        <dbReference type="ARBA" id="ARBA00010790"/>
    </source>
</evidence>